<dbReference type="CDD" id="cd16917">
    <property type="entry name" value="HATPase_UhpB-NarQ-NarX-like"/>
    <property type="match status" value="1"/>
</dbReference>
<dbReference type="RefSeq" id="WP_258779414.1">
    <property type="nucleotide sequence ID" value="NZ_JANUGP010000011.1"/>
</dbReference>
<keyword evidence="6" id="KW-0418">Kinase</keyword>
<feature type="compositionally biased region" description="Basic and acidic residues" evidence="9">
    <location>
        <begin position="7"/>
        <end position="25"/>
    </location>
</feature>
<comment type="catalytic activity">
    <reaction evidence="1">
        <text>ATP + protein L-histidine = ADP + protein N-phospho-L-histidine.</text>
        <dbReference type="EC" id="2.7.13.3"/>
    </reaction>
</comment>
<dbReference type="SUPFAM" id="SSF55874">
    <property type="entry name" value="ATPase domain of HSP90 chaperone/DNA topoisomerase II/histidine kinase"/>
    <property type="match status" value="1"/>
</dbReference>
<sequence>MTASRSAADRGDGTVRSDGIVHLDGTDSQPRVRPALDARVRPALDVRTWKEIAHLLLNLPVAVFGFVYAVTVVCTGGALTLTVIGLPVLALSLLGARQLGKLERARARRLLGVRVEEPSPLPLARSEGLVPRLWMALKDPVGWRTLLYDAIRLPWGIFTFCLTLASLFVLWPVLPYLTRGLTNVDRAMVRGLLSPSDELERRIAELESDRGVVVDTAAADLRRIERDLHDGAQARLVNLAMGLGLAKEKLLEDPDTAAAMVDEAHGEVKLALQELRDLARGIHPAVLTDRGLDAALSSVAARCTVPVKVTVDLASRPAEAIEGIAYFTVSELLQNISKHSGARTASVDVWRTENRLLIQVQDDGRGGARLDTGSGMRGLAERLGAVDGLFVVDSPAGGPTVVTAELPWRDRTA</sequence>
<proteinExistence type="predicted"/>
<dbReference type="InterPro" id="IPR050482">
    <property type="entry name" value="Sensor_HK_TwoCompSys"/>
</dbReference>
<dbReference type="Pfam" id="PF13796">
    <property type="entry name" value="Sensor"/>
    <property type="match status" value="1"/>
</dbReference>
<feature type="region of interest" description="Disordered" evidence="9">
    <location>
        <begin position="1"/>
        <end position="28"/>
    </location>
</feature>
<dbReference type="InterPro" id="IPR036890">
    <property type="entry name" value="HATPase_C_sf"/>
</dbReference>
<dbReference type="InterPro" id="IPR011712">
    <property type="entry name" value="Sig_transdc_His_kin_sub3_dim/P"/>
</dbReference>
<evidence type="ECO:0000256" key="2">
    <source>
        <dbReference type="ARBA" id="ARBA00012438"/>
    </source>
</evidence>
<evidence type="ECO:0000259" key="11">
    <source>
        <dbReference type="Pfam" id="PF07730"/>
    </source>
</evidence>
<evidence type="ECO:0000256" key="8">
    <source>
        <dbReference type="ARBA" id="ARBA00023012"/>
    </source>
</evidence>
<evidence type="ECO:0000313" key="13">
    <source>
        <dbReference type="EMBL" id="MCS0602911.1"/>
    </source>
</evidence>
<feature type="domain" description="Signal transduction histidine kinase subgroup 3 dimerisation and phosphoacceptor" evidence="11">
    <location>
        <begin position="222"/>
        <end position="287"/>
    </location>
</feature>
<organism evidence="13 14">
    <name type="scientific">Streptomyces pyxinicus</name>
    <dbReference type="NCBI Taxonomy" id="2970331"/>
    <lineage>
        <taxon>Bacteria</taxon>
        <taxon>Bacillati</taxon>
        <taxon>Actinomycetota</taxon>
        <taxon>Actinomycetes</taxon>
        <taxon>Kitasatosporales</taxon>
        <taxon>Streptomycetaceae</taxon>
        <taxon>Streptomyces</taxon>
    </lineage>
</organism>
<evidence type="ECO:0000259" key="12">
    <source>
        <dbReference type="Pfam" id="PF13796"/>
    </source>
</evidence>
<keyword evidence="10" id="KW-0812">Transmembrane</keyword>
<protein>
    <recommendedName>
        <fullName evidence="2">histidine kinase</fullName>
        <ecNumber evidence="2">2.7.13.3</ecNumber>
    </recommendedName>
</protein>
<keyword evidence="10" id="KW-1133">Transmembrane helix</keyword>
<feature type="transmembrane region" description="Helical" evidence="10">
    <location>
        <begin position="77"/>
        <end position="96"/>
    </location>
</feature>
<dbReference type="InterPro" id="IPR025828">
    <property type="entry name" value="Put_sensor_dom"/>
</dbReference>
<dbReference type="Gene3D" id="3.30.565.10">
    <property type="entry name" value="Histidine kinase-like ATPase, C-terminal domain"/>
    <property type="match status" value="1"/>
</dbReference>
<evidence type="ECO:0000256" key="5">
    <source>
        <dbReference type="ARBA" id="ARBA00022741"/>
    </source>
</evidence>
<dbReference type="Gene3D" id="1.20.5.1930">
    <property type="match status" value="1"/>
</dbReference>
<comment type="caution">
    <text evidence="13">The sequence shown here is derived from an EMBL/GenBank/DDBJ whole genome shotgun (WGS) entry which is preliminary data.</text>
</comment>
<evidence type="ECO:0000256" key="1">
    <source>
        <dbReference type="ARBA" id="ARBA00000085"/>
    </source>
</evidence>
<gene>
    <name evidence="13" type="ORF">NX794_17065</name>
</gene>
<dbReference type="Pfam" id="PF07730">
    <property type="entry name" value="HisKA_3"/>
    <property type="match status" value="1"/>
</dbReference>
<evidence type="ECO:0000256" key="9">
    <source>
        <dbReference type="SAM" id="MobiDB-lite"/>
    </source>
</evidence>
<evidence type="ECO:0000313" key="14">
    <source>
        <dbReference type="Proteomes" id="UP001205612"/>
    </source>
</evidence>
<name>A0ABT2B3F8_9ACTN</name>
<dbReference type="Proteomes" id="UP001205612">
    <property type="component" value="Unassembled WGS sequence"/>
</dbReference>
<keyword evidence="4" id="KW-0808">Transferase</keyword>
<keyword evidence="10" id="KW-0472">Membrane</keyword>
<feature type="domain" description="Putative sensor" evidence="12">
    <location>
        <begin position="54"/>
        <end position="171"/>
    </location>
</feature>
<dbReference type="EC" id="2.7.13.3" evidence="2"/>
<keyword evidence="7" id="KW-0067">ATP-binding</keyword>
<feature type="transmembrane region" description="Helical" evidence="10">
    <location>
        <begin position="52"/>
        <end position="71"/>
    </location>
</feature>
<evidence type="ECO:0000256" key="3">
    <source>
        <dbReference type="ARBA" id="ARBA00022553"/>
    </source>
</evidence>
<feature type="transmembrane region" description="Helical" evidence="10">
    <location>
        <begin position="153"/>
        <end position="174"/>
    </location>
</feature>
<keyword evidence="5" id="KW-0547">Nucleotide-binding</keyword>
<dbReference type="PANTHER" id="PTHR24421:SF10">
    <property type="entry name" value="NITRATE_NITRITE SENSOR PROTEIN NARQ"/>
    <property type="match status" value="1"/>
</dbReference>
<keyword evidence="3" id="KW-0597">Phosphoprotein</keyword>
<accession>A0ABT2B3F8</accession>
<dbReference type="EMBL" id="JANUGP010000011">
    <property type="protein sequence ID" value="MCS0602911.1"/>
    <property type="molecule type" value="Genomic_DNA"/>
</dbReference>
<keyword evidence="14" id="KW-1185">Reference proteome</keyword>
<evidence type="ECO:0000256" key="7">
    <source>
        <dbReference type="ARBA" id="ARBA00022840"/>
    </source>
</evidence>
<dbReference type="PANTHER" id="PTHR24421">
    <property type="entry name" value="NITRATE/NITRITE SENSOR PROTEIN NARX-RELATED"/>
    <property type="match status" value="1"/>
</dbReference>
<evidence type="ECO:0000256" key="10">
    <source>
        <dbReference type="SAM" id="Phobius"/>
    </source>
</evidence>
<evidence type="ECO:0000256" key="6">
    <source>
        <dbReference type="ARBA" id="ARBA00022777"/>
    </source>
</evidence>
<keyword evidence="8" id="KW-0902">Two-component regulatory system</keyword>
<reference evidence="13 14" key="1">
    <citation type="submission" date="2022-08" db="EMBL/GenBank/DDBJ databases">
        <authorList>
            <person name="Somphong A."/>
            <person name="Phongsopitanun W."/>
        </authorList>
    </citation>
    <scope>NUCLEOTIDE SEQUENCE [LARGE SCALE GENOMIC DNA]</scope>
    <source>
        <strain evidence="13 14">LP11</strain>
    </source>
</reference>
<evidence type="ECO:0000256" key="4">
    <source>
        <dbReference type="ARBA" id="ARBA00022679"/>
    </source>
</evidence>